<evidence type="ECO:0000313" key="2">
    <source>
        <dbReference type="Proteomes" id="UP000325780"/>
    </source>
</evidence>
<evidence type="ECO:0000313" key="1">
    <source>
        <dbReference type="EMBL" id="KAE8151946.1"/>
    </source>
</evidence>
<proteinExistence type="predicted"/>
<name>A0A5N6TZY0_ASPAV</name>
<reference evidence="1 2" key="1">
    <citation type="submission" date="2019-04" db="EMBL/GenBank/DDBJ databases">
        <title>Friends and foes A comparative genomics study of 23 Aspergillus species from section Flavi.</title>
        <authorList>
            <consortium name="DOE Joint Genome Institute"/>
            <person name="Kjaerbolling I."/>
            <person name="Vesth T."/>
            <person name="Frisvad J.C."/>
            <person name="Nybo J.L."/>
            <person name="Theobald S."/>
            <person name="Kildgaard S."/>
            <person name="Isbrandt T."/>
            <person name="Kuo A."/>
            <person name="Sato A."/>
            <person name="Lyhne E.K."/>
            <person name="Kogle M.E."/>
            <person name="Wiebenga A."/>
            <person name="Kun R.S."/>
            <person name="Lubbers R.J."/>
            <person name="Makela M.R."/>
            <person name="Barry K."/>
            <person name="Chovatia M."/>
            <person name="Clum A."/>
            <person name="Daum C."/>
            <person name="Haridas S."/>
            <person name="He G."/>
            <person name="LaButti K."/>
            <person name="Lipzen A."/>
            <person name="Mondo S."/>
            <person name="Riley R."/>
            <person name="Salamov A."/>
            <person name="Simmons B.A."/>
            <person name="Magnuson J.K."/>
            <person name="Henrissat B."/>
            <person name="Mortensen U.H."/>
            <person name="Larsen T.O."/>
            <person name="Devries R.P."/>
            <person name="Grigoriev I.V."/>
            <person name="Machida M."/>
            <person name="Baker S.E."/>
            <person name="Andersen M.R."/>
        </authorList>
    </citation>
    <scope>NUCLEOTIDE SEQUENCE [LARGE SCALE GENOMIC DNA]</scope>
    <source>
        <strain evidence="1 2">IBT 18842</strain>
    </source>
</reference>
<organism evidence="1 2">
    <name type="scientific">Aspergillus avenaceus</name>
    <dbReference type="NCBI Taxonomy" id="36643"/>
    <lineage>
        <taxon>Eukaryota</taxon>
        <taxon>Fungi</taxon>
        <taxon>Dikarya</taxon>
        <taxon>Ascomycota</taxon>
        <taxon>Pezizomycotina</taxon>
        <taxon>Eurotiomycetes</taxon>
        <taxon>Eurotiomycetidae</taxon>
        <taxon>Eurotiales</taxon>
        <taxon>Aspergillaceae</taxon>
        <taxon>Aspergillus</taxon>
        <taxon>Aspergillus subgen. Circumdati</taxon>
    </lineage>
</organism>
<sequence>MNIEPIKEMSRFRGWPNPALLPSAEASATVMASPNIRIMLYDPVEGYYPFREYIAQRLTSSNPSTAFLPASESPVPPICMLQVFTDHLCARIV</sequence>
<dbReference type="AlphaFoldDB" id="A0A5N6TZY0"/>
<accession>A0A5N6TZY0</accession>
<dbReference type="EMBL" id="ML742061">
    <property type="protein sequence ID" value="KAE8151946.1"/>
    <property type="molecule type" value="Genomic_DNA"/>
</dbReference>
<dbReference type="Proteomes" id="UP000325780">
    <property type="component" value="Unassembled WGS sequence"/>
</dbReference>
<protein>
    <submittedName>
        <fullName evidence="1">Uncharacterized protein</fullName>
    </submittedName>
</protein>
<gene>
    <name evidence="1" type="ORF">BDV25DRAFT_80491</name>
</gene>
<keyword evidence="2" id="KW-1185">Reference proteome</keyword>